<keyword evidence="1" id="KW-0812">Transmembrane</keyword>
<dbReference type="InterPro" id="IPR051599">
    <property type="entry name" value="Cell_Envelope_Assoc"/>
</dbReference>
<dbReference type="Pfam" id="PF02698">
    <property type="entry name" value="DUF218"/>
    <property type="match status" value="1"/>
</dbReference>
<feature type="domain" description="DUF218" evidence="2">
    <location>
        <begin position="140"/>
        <end position="347"/>
    </location>
</feature>
<evidence type="ECO:0000259" key="2">
    <source>
        <dbReference type="Pfam" id="PF02698"/>
    </source>
</evidence>
<name>A0A0M2Q0A4_PROHO</name>
<dbReference type="InterPro" id="IPR003848">
    <property type="entry name" value="DUF218"/>
</dbReference>
<dbReference type="CDD" id="cd06259">
    <property type="entry name" value="YdcF-like"/>
    <property type="match status" value="1"/>
</dbReference>
<dbReference type="eggNOG" id="COG1434">
    <property type="taxonomic scope" value="Bacteria"/>
</dbReference>
<dbReference type="Gene3D" id="3.40.50.620">
    <property type="entry name" value="HUPs"/>
    <property type="match status" value="1"/>
</dbReference>
<dbReference type="PANTHER" id="PTHR30336:SF4">
    <property type="entry name" value="ENVELOPE BIOGENESIS FACTOR ELYC"/>
    <property type="match status" value="1"/>
</dbReference>
<evidence type="ECO:0000313" key="4">
    <source>
        <dbReference type="Proteomes" id="UP000034681"/>
    </source>
</evidence>
<accession>A0A0M2Q0A4</accession>
<dbReference type="PANTHER" id="PTHR30336">
    <property type="entry name" value="INNER MEMBRANE PROTEIN, PROBABLE PERMEASE"/>
    <property type="match status" value="1"/>
</dbReference>
<feature type="transmembrane region" description="Helical" evidence="1">
    <location>
        <begin position="68"/>
        <end position="86"/>
    </location>
</feature>
<evidence type="ECO:0000256" key="1">
    <source>
        <dbReference type="SAM" id="Phobius"/>
    </source>
</evidence>
<dbReference type="GO" id="GO:0005886">
    <property type="term" value="C:plasma membrane"/>
    <property type="evidence" value="ECO:0007669"/>
    <property type="project" value="TreeGrafter"/>
</dbReference>
<keyword evidence="4" id="KW-1185">Reference proteome</keyword>
<dbReference type="STRING" id="317619.GCA_000332315_04549"/>
<feature type="transmembrane region" description="Helical" evidence="1">
    <location>
        <begin position="29"/>
        <end position="48"/>
    </location>
</feature>
<evidence type="ECO:0000313" key="3">
    <source>
        <dbReference type="EMBL" id="KKJ00748.1"/>
    </source>
</evidence>
<dbReference type="OrthoDB" id="526893at2"/>
<gene>
    <name evidence="3" type="ORF">PROH_05635</name>
</gene>
<comment type="caution">
    <text evidence="3">The sequence shown here is derived from an EMBL/GenBank/DDBJ whole genome shotgun (WGS) entry which is preliminary data.</text>
</comment>
<keyword evidence="1" id="KW-0472">Membrane</keyword>
<dbReference type="GO" id="GO:0043164">
    <property type="term" value="P:Gram-negative-bacterium-type cell wall biogenesis"/>
    <property type="evidence" value="ECO:0007669"/>
    <property type="project" value="TreeGrafter"/>
</dbReference>
<dbReference type="EMBL" id="AJTX02000003">
    <property type="protein sequence ID" value="KKJ00748.1"/>
    <property type="molecule type" value="Genomic_DNA"/>
</dbReference>
<organism evidence="3 4">
    <name type="scientific">Prochlorothrix hollandica PCC 9006 = CALU 1027</name>
    <dbReference type="NCBI Taxonomy" id="317619"/>
    <lineage>
        <taxon>Bacteria</taxon>
        <taxon>Bacillati</taxon>
        <taxon>Cyanobacteriota</taxon>
        <taxon>Cyanophyceae</taxon>
        <taxon>Prochlorotrichales</taxon>
        <taxon>Prochlorotrichaceae</taxon>
        <taxon>Prochlorothrix</taxon>
    </lineage>
</organism>
<dbReference type="InterPro" id="IPR014729">
    <property type="entry name" value="Rossmann-like_a/b/a_fold"/>
</dbReference>
<protein>
    <recommendedName>
        <fullName evidence="2">DUF218 domain-containing protein</fullName>
    </recommendedName>
</protein>
<feature type="transmembrane region" description="Helical" evidence="1">
    <location>
        <begin position="6"/>
        <end position="22"/>
    </location>
</feature>
<sequence length="362" mass="39859">MFELLTQVLLWLLIFVILRYLLSQFIKVQFYTTLGFLAFLTLIVLAFFDSDQSIVSEAWSILSLPFSPLGLAIIFLLSLVSWADAFKPDKLGETAQNRTLWALVLLWVCSAPATAQNLSLEFESNLSDVVAGSDIAPATVLVVLAQGTTQPGLPPRTQIELTDSGDRLRAAANIYRQRAGTMQRLIICAAERPNLNLADDAPTGEGEVDRVTNDDLKETRAVRQVLQDFGVPASAILVGESSDQARGVQESAESVKRLLSNEDNGLRGTQSLVLVTSALEMPRAMATFERKLENVAEVNGGDGVTIVPRPTDFVTVQDNRFNLTTRYPYDLMPNADALAITSRLIQEQLVSVYYFLRGWLAT</sequence>
<dbReference type="GO" id="GO:0000270">
    <property type="term" value="P:peptidoglycan metabolic process"/>
    <property type="evidence" value="ECO:0007669"/>
    <property type="project" value="TreeGrafter"/>
</dbReference>
<dbReference type="AlphaFoldDB" id="A0A0M2Q0A4"/>
<proteinExistence type="predicted"/>
<dbReference type="RefSeq" id="WP_017714629.1">
    <property type="nucleotide sequence ID" value="NZ_KB235944.1"/>
</dbReference>
<keyword evidence="1" id="KW-1133">Transmembrane helix</keyword>
<dbReference type="Proteomes" id="UP000034681">
    <property type="component" value="Unassembled WGS sequence"/>
</dbReference>
<reference evidence="3" key="1">
    <citation type="submission" date="2012-04" db="EMBL/GenBank/DDBJ databases">
        <authorList>
            <person name="Borisov I.G."/>
            <person name="Ivanikova N.V."/>
            <person name="Pinevich A.V."/>
        </authorList>
    </citation>
    <scope>NUCLEOTIDE SEQUENCE</scope>
    <source>
        <strain evidence="3">CALU 1027</strain>
    </source>
</reference>